<keyword evidence="1" id="KW-1133">Transmembrane helix</keyword>
<protein>
    <recommendedName>
        <fullName evidence="4">Lipoprotein</fullName>
    </recommendedName>
</protein>
<reference evidence="3" key="1">
    <citation type="submission" date="2016-02" db="EMBL/GenBank/DDBJ databases">
        <title>Paenibacillus sp. LPB0068, isolated from Crassostrea gigas.</title>
        <authorList>
            <person name="Shin S.-K."/>
            <person name="Yi H."/>
        </authorList>
    </citation>
    <scope>NUCLEOTIDE SEQUENCE [LARGE SCALE GENOMIC DNA]</scope>
    <source>
        <strain evidence="3">KCTC 23969</strain>
    </source>
</reference>
<evidence type="ECO:0008006" key="4">
    <source>
        <dbReference type="Google" id="ProtNLM"/>
    </source>
</evidence>
<accession>A0A1B8U195</accession>
<evidence type="ECO:0000313" key="3">
    <source>
        <dbReference type="Proteomes" id="UP000092612"/>
    </source>
</evidence>
<sequence length="136" mass="16151">MNIRKIYFIIFSIILFLSSCGELIKRTTPTKKETSWVYIELETIMKKDTTLSYLYGKINKSILDNLETKNINDIFKVSEIRYFNDNDKFQLYKDDDESGTLFFSVQSIKKISVYERDPIYSFDKEDLHLSTLELLK</sequence>
<dbReference type="KEGG" id="prn:BW723_13435"/>
<keyword evidence="1" id="KW-0812">Transmembrane</keyword>
<dbReference type="STRING" id="996801.BW723_13435"/>
<keyword evidence="1" id="KW-0472">Membrane</keyword>
<evidence type="ECO:0000313" key="2">
    <source>
        <dbReference type="EMBL" id="OBY65645.1"/>
    </source>
</evidence>
<keyword evidence="3" id="KW-1185">Reference proteome</keyword>
<organism evidence="2 3">
    <name type="scientific">Polaribacter reichenbachii</name>
    <dbReference type="NCBI Taxonomy" id="996801"/>
    <lineage>
        <taxon>Bacteria</taxon>
        <taxon>Pseudomonadati</taxon>
        <taxon>Bacteroidota</taxon>
        <taxon>Flavobacteriia</taxon>
        <taxon>Flavobacteriales</taxon>
        <taxon>Flavobacteriaceae</taxon>
    </lineage>
</organism>
<dbReference type="PROSITE" id="PS51257">
    <property type="entry name" value="PROKAR_LIPOPROTEIN"/>
    <property type="match status" value="1"/>
</dbReference>
<dbReference type="Proteomes" id="UP000092612">
    <property type="component" value="Unassembled WGS sequence"/>
</dbReference>
<evidence type="ECO:0000256" key="1">
    <source>
        <dbReference type="SAM" id="Phobius"/>
    </source>
</evidence>
<dbReference type="AlphaFoldDB" id="A0A1B8U195"/>
<proteinExistence type="predicted"/>
<gene>
    <name evidence="2" type="ORF">LPB301_08345</name>
</gene>
<name>A0A1B8U195_9FLAO</name>
<dbReference type="EMBL" id="LSFL01000030">
    <property type="protein sequence ID" value="OBY65645.1"/>
    <property type="molecule type" value="Genomic_DNA"/>
</dbReference>
<comment type="caution">
    <text evidence="2">The sequence shown here is derived from an EMBL/GenBank/DDBJ whole genome shotgun (WGS) entry which is preliminary data.</text>
</comment>
<dbReference type="RefSeq" id="WP_068360093.1">
    <property type="nucleotide sequence ID" value="NZ_CP019337.1"/>
</dbReference>
<feature type="transmembrane region" description="Helical" evidence="1">
    <location>
        <begin position="6"/>
        <end position="24"/>
    </location>
</feature>